<proteinExistence type="predicted"/>
<dbReference type="AlphaFoldDB" id="A0A6A5X131"/>
<dbReference type="SUPFAM" id="SSF53335">
    <property type="entry name" value="S-adenosyl-L-methionine-dependent methyltransferases"/>
    <property type="match status" value="1"/>
</dbReference>
<dbReference type="Pfam" id="PF13847">
    <property type="entry name" value="Methyltransf_31"/>
    <property type="match status" value="1"/>
</dbReference>
<reference evidence="2" key="1">
    <citation type="journal article" date="2020" name="Stud. Mycol.">
        <title>101 Dothideomycetes genomes: a test case for predicting lifestyles and emergence of pathogens.</title>
        <authorList>
            <person name="Haridas S."/>
            <person name="Albert R."/>
            <person name="Binder M."/>
            <person name="Bloem J."/>
            <person name="Labutti K."/>
            <person name="Salamov A."/>
            <person name="Andreopoulos B."/>
            <person name="Baker S."/>
            <person name="Barry K."/>
            <person name="Bills G."/>
            <person name="Bluhm B."/>
            <person name="Cannon C."/>
            <person name="Castanera R."/>
            <person name="Culley D."/>
            <person name="Daum C."/>
            <person name="Ezra D."/>
            <person name="Gonzalez J."/>
            <person name="Henrissat B."/>
            <person name="Kuo A."/>
            <person name="Liang C."/>
            <person name="Lipzen A."/>
            <person name="Lutzoni F."/>
            <person name="Magnuson J."/>
            <person name="Mondo S."/>
            <person name="Nolan M."/>
            <person name="Ohm R."/>
            <person name="Pangilinan J."/>
            <person name="Park H.-J."/>
            <person name="Ramirez L."/>
            <person name="Alfaro M."/>
            <person name="Sun H."/>
            <person name="Tritt A."/>
            <person name="Yoshinaga Y."/>
            <person name="Zwiers L.-H."/>
            <person name="Turgeon B."/>
            <person name="Goodwin S."/>
            <person name="Spatafora J."/>
            <person name="Crous P."/>
            <person name="Grigoriev I."/>
        </authorList>
    </citation>
    <scope>NUCLEOTIDE SEQUENCE</scope>
    <source>
        <strain evidence="2">CBS 123094</strain>
    </source>
</reference>
<dbReference type="GO" id="GO:0008168">
    <property type="term" value="F:methyltransferase activity"/>
    <property type="evidence" value="ECO:0007669"/>
    <property type="project" value="UniProtKB-KW"/>
</dbReference>
<gene>
    <name evidence="2" type="ORF">P154DRAFT_518033</name>
</gene>
<evidence type="ECO:0000313" key="3">
    <source>
        <dbReference type="Proteomes" id="UP000799779"/>
    </source>
</evidence>
<feature type="domain" description="Methyltransferase" evidence="1">
    <location>
        <begin position="56"/>
        <end position="165"/>
    </location>
</feature>
<protein>
    <submittedName>
        <fullName evidence="2">S-adenosyl-L-methionine-dependent methyltransferase</fullName>
    </submittedName>
</protein>
<name>A0A6A5X131_9PLEO</name>
<evidence type="ECO:0000313" key="2">
    <source>
        <dbReference type="EMBL" id="KAF2006421.1"/>
    </source>
</evidence>
<accession>A0A6A5X131</accession>
<keyword evidence="2" id="KW-0489">Methyltransferase</keyword>
<dbReference type="InterPro" id="IPR029063">
    <property type="entry name" value="SAM-dependent_MTases_sf"/>
</dbReference>
<dbReference type="CDD" id="cd02440">
    <property type="entry name" value="AdoMet_MTases"/>
    <property type="match status" value="1"/>
</dbReference>
<sequence>MKTEATPAAADGGGNVVASTQNTQYDQIGSKYNTMHVLPSVEPERPSVLKALGDIKGLRCLDLACGTGRYTNLLHSLGASLVDGYDISTTMVEGATKAYPPETFSNLRFSVADCSIPLPDPKPEPFDLIFAGWFLNYAGTEKELVSMFNVVKDNLKDGGRFVGITTDGFDPLMHTPKRNFYGIEVEVLDPAYKGPGGSVVLGIKARVITPMIQFDVFQFKSEVYERCAEKAGLVLKWGEHVMPDDERKEAGYWKEWIERPTFQVVHCTKA</sequence>
<keyword evidence="2" id="KW-0808">Transferase</keyword>
<dbReference type="GO" id="GO:0032259">
    <property type="term" value="P:methylation"/>
    <property type="evidence" value="ECO:0007669"/>
    <property type="project" value="UniProtKB-KW"/>
</dbReference>
<dbReference type="PANTHER" id="PTHR43861:SF1">
    <property type="entry name" value="TRANS-ACONITATE 2-METHYLTRANSFERASE"/>
    <property type="match status" value="1"/>
</dbReference>
<dbReference type="Gene3D" id="3.40.50.150">
    <property type="entry name" value="Vaccinia Virus protein VP39"/>
    <property type="match status" value="1"/>
</dbReference>
<dbReference type="OrthoDB" id="3647at2759"/>
<evidence type="ECO:0000259" key="1">
    <source>
        <dbReference type="Pfam" id="PF13847"/>
    </source>
</evidence>
<keyword evidence="3" id="KW-1185">Reference proteome</keyword>
<dbReference type="Proteomes" id="UP000799779">
    <property type="component" value="Unassembled WGS sequence"/>
</dbReference>
<dbReference type="EMBL" id="ML977560">
    <property type="protein sequence ID" value="KAF2006421.1"/>
    <property type="molecule type" value="Genomic_DNA"/>
</dbReference>
<dbReference type="InterPro" id="IPR025714">
    <property type="entry name" value="Methyltranfer_dom"/>
</dbReference>
<organism evidence="2 3">
    <name type="scientific">Amniculicola lignicola CBS 123094</name>
    <dbReference type="NCBI Taxonomy" id="1392246"/>
    <lineage>
        <taxon>Eukaryota</taxon>
        <taxon>Fungi</taxon>
        <taxon>Dikarya</taxon>
        <taxon>Ascomycota</taxon>
        <taxon>Pezizomycotina</taxon>
        <taxon>Dothideomycetes</taxon>
        <taxon>Pleosporomycetidae</taxon>
        <taxon>Pleosporales</taxon>
        <taxon>Amniculicolaceae</taxon>
        <taxon>Amniculicola</taxon>
    </lineage>
</organism>
<dbReference type="PANTHER" id="PTHR43861">
    <property type="entry name" value="TRANS-ACONITATE 2-METHYLTRANSFERASE-RELATED"/>
    <property type="match status" value="1"/>
</dbReference>